<comment type="subcellular location">
    <subcellularLocation>
        <location evidence="1 14">Cytoplasm</location>
    </subcellularLocation>
</comment>
<keyword evidence="11 14" id="KW-0443">Lipid metabolism</keyword>
<dbReference type="PRINTS" id="PR00959">
    <property type="entry name" value="MEVGALKINASE"/>
</dbReference>
<name>A0A1Y3GFJ9_9EURY</name>
<evidence type="ECO:0000313" key="17">
    <source>
        <dbReference type="EMBL" id="OUJ18974.1"/>
    </source>
</evidence>
<evidence type="ECO:0000256" key="2">
    <source>
        <dbReference type="ARBA" id="ARBA00006495"/>
    </source>
</evidence>
<keyword evidence="12 14" id="KW-0414">Isoprene biosynthesis</keyword>
<dbReference type="GO" id="GO:0000287">
    <property type="term" value="F:magnesium ion binding"/>
    <property type="evidence" value="ECO:0007669"/>
    <property type="project" value="UniProtKB-UniRule"/>
</dbReference>
<evidence type="ECO:0000256" key="4">
    <source>
        <dbReference type="ARBA" id="ARBA00022490"/>
    </source>
</evidence>
<evidence type="ECO:0000256" key="8">
    <source>
        <dbReference type="ARBA" id="ARBA00022777"/>
    </source>
</evidence>
<dbReference type="Pfam" id="PF08544">
    <property type="entry name" value="GHMP_kinases_C"/>
    <property type="match status" value="1"/>
</dbReference>
<dbReference type="SUPFAM" id="SSF54211">
    <property type="entry name" value="Ribosomal protein S5 domain 2-like"/>
    <property type="match status" value="1"/>
</dbReference>
<dbReference type="NCBIfam" id="TIGR00549">
    <property type="entry name" value="mevalon_kin"/>
    <property type="match status" value="1"/>
</dbReference>
<dbReference type="GO" id="GO:0005829">
    <property type="term" value="C:cytosol"/>
    <property type="evidence" value="ECO:0007669"/>
    <property type="project" value="TreeGrafter"/>
</dbReference>
<evidence type="ECO:0000259" key="15">
    <source>
        <dbReference type="Pfam" id="PF00288"/>
    </source>
</evidence>
<dbReference type="GO" id="GO:0019287">
    <property type="term" value="P:isopentenyl diphosphate biosynthetic process, mevalonate pathway"/>
    <property type="evidence" value="ECO:0007669"/>
    <property type="project" value="UniProtKB-UniRule"/>
</dbReference>
<evidence type="ECO:0000256" key="3">
    <source>
        <dbReference type="ARBA" id="ARBA00012103"/>
    </source>
</evidence>
<dbReference type="InterPro" id="IPR006205">
    <property type="entry name" value="Mev_gal_kin"/>
</dbReference>
<dbReference type="InterPro" id="IPR013750">
    <property type="entry name" value="GHMP_kinase_C_dom"/>
</dbReference>
<dbReference type="GO" id="GO:0004496">
    <property type="term" value="F:mevalonate kinase activity"/>
    <property type="evidence" value="ECO:0007669"/>
    <property type="project" value="UniProtKB-UniRule"/>
</dbReference>
<dbReference type="Gene3D" id="3.30.230.10">
    <property type="match status" value="1"/>
</dbReference>
<dbReference type="Pfam" id="PF00288">
    <property type="entry name" value="GHMP_kinases_N"/>
    <property type="match status" value="1"/>
</dbReference>
<comment type="subunit">
    <text evidence="14">Homodimer.</text>
</comment>
<dbReference type="InterPro" id="IPR006204">
    <property type="entry name" value="GHMP_kinase_N_dom"/>
</dbReference>
<dbReference type="OrthoDB" id="19001at2157"/>
<evidence type="ECO:0000313" key="18">
    <source>
        <dbReference type="Proteomes" id="UP000195137"/>
    </source>
</evidence>
<evidence type="ECO:0000259" key="16">
    <source>
        <dbReference type="Pfam" id="PF08544"/>
    </source>
</evidence>
<dbReference type="InterPro" id="IPR022937">
    <property type="entry name" value="Mevalonate_kinase_arc"/>
</dbReference>
<feature type="binding site" evidence="14">
    <location>
        <begin position="112"/>
        <end position="122"/>
    </location>
    <ligand>
        <name>ATP</name>
        <dbReference type="ChEBI" id="CHEBI:30616"/>
    </ligand>
</feature>
<feature type="domain" description="GHMP kinase N-terminal" evidence="15">
    <location>
        <begin position="81"/>
        <end position="171"/>
    </location>
</feature>
<sequence>MIRCSAPGKIYLFGEHAVVYGEPALACAIDKRVTVEVIERSDGLIKISSNDLFFKDVSVEIAGDGEVELSPGERTLKPLHYVFEVISEIQSIYDGDISGEIGFDMDIKTDLPIGGGLGSSAAVTIASIKTLSTLLDLDLDLEEIAEIGYKVEMNVQKRASPCDTFTSSMGGLTWVETGEKLEKIRSLDLPVVIGDTGKEGPTGVLVEKVSRLKEDYPSVIEPVINSIGEITYQGLQKLDDNDYSGLGRLMNVNHGLLDCLGVGTEDLNQIAYVARNAGAWGAKTTGAGGGGCVIAIGEDPDKIATAIEANGFKAYKTKITENGVLRE</sequence>
<reference evidence="17 18" key="1">
    <citation type="submission" date="2016-12" db="EMBL/GenBank/DDBJ databases">
        <title>Discovery of methanogenic haloarchaea.</title>
        <authorList>
            <person name="Sorokin D.Y."/>
            <person name="Makarova K.S."/>
            <person name="Abbas B."/>
            <person name="Ferrer M."/>
            <person name="Golyshin P.N."/>
        </authorList>
    </citation>
    <scope>NUCLEOTIDE SEQUENCE [LARGE SCALE GENOMIC DNA]</scope>
    <source>
        <strain evidence="17">AMET1</strain>
    </source>
</reference>
<dbReference type="EMBL" id="MRZU01000003">
    <property type="protein sequence ID" value="OUJ18974.1"/>
    <property type="molecule type" value="Genomic_DNA"/>
</dbReference>
<proteinExistence type="inferred from homology"/>
<keyword evidence="10 14" id="KW-0460">Magnesium</keyword>
<evidence type="ECO:0000256" key="11">
    <source>
        <dbReference type="ARBA" id="ARBA00023098"/>
    </source>
</evidence>
<dbReference type="SUPFAM" id="SSF55060">
    <property type="entry name" value="GHMP Kinase, C-terminal domain"/>
    <property type="match status" value="1"/>
</dbReference>
<dbReference type="AlphaFoldDB" id="A0A1Y3GFJ9"/>
<comment type="pathway">
    <text evidence="13 14">Isoprenoid biosynthesis; isopentenyl diphosphate biosynthesis via mevalonate pathway; isopentenyl diphosphate from (R)-mevalonate: step 1/3.</text>
</comment>
<evidence type="ECO:0000256" key="13">
    <source>
        <dbReference type="ARBA" id="ARBA00029438"/>
    </source>
</evidence>
<keyword evidence="18" id="KW-1185">Reference proteome</keyword>
<evidence type="ECO:0000256" key="14">
    <source>
        <dbReference type="HAMAP-Rule" id="MF_00217"/>
    </source>
</evidence>
<dbReference type="GO" id="GO:0005524">
    <property type="term" value="F:ATP binding"/>
    <property type="evidence" value="ECO:0007669"/>
    <property type="project" value="UniProtKB-UniRule"/>
</dbReference>
<dbReference type="PROSITE" id="PS00627">
    <property type="entry name" value="GHMP_KINASES_ATP"/>
    <property type="match status" value="1"/>
</dbReference>
<dbReference type="HAMAP" id="MF_00217">
    <property type="entry name" value="Mevalonate_kinase"/>
    <property type="match status" value="1"/>
</dbReference>
<feature type="domain" description="GHMP kinase C-terminal" evidence="16">
    <location>
        <begin position="237"/>
        <end position="310"/>
    </location>
</feature>
<keyword evidence="6 14" id="KW-0808">Transferase</keyword>
<protein>
    <recommendedName>
        <fullName evidence="3 14">Mevalonate kinase</fullName>
        <shortName evidence="14">MK</shortName>
        <shortName evidence="14">MVK</shortName>
        <ecNumber evidence="3 14">2.7.1.36</ecNumber>
    </recommendedName>
</protein>
<accession>A0A1Y3GFJ9</accession>
<dbReference type="Proteomes" id="UP000195137">
    <property type="component" value="Unassembled WGS sequence"/>
</dbReference>
<keyword evidence="7 14" id="KW-0547">Nucleotide-binding</keyword>
<comment type="function">
    <text evidence="14">Catalyzes the phosphorylation of (R)-mevalonate (MVA) to (R)-mevalonate 5-phosphate (MVAP). Functions in the mevalonate (MVA) pathway leading to isopentenyl diphosphate (IPP), a key precursor for the biosynthesis of isoprenoid compounds such as archaeal membrane lipids.</text>
</comment>
<comment type="caution">
    <text evidence="17">The sequence shown here is derived from an EMBL/GenBank/DDBJ whole genome shotgun (WGS) entry which is preliminary data.</text>
</comment>
<dbReference type="InterPro" id="IPR020568">
    <property type="entry name" value="Ribosomal_Su5_D2-typ_SF"/>
</dbReference>
<organism evidence="17 18">
    <name type="scientific">Methanonatronarchaeum thermophilum</name>
    <dbReference type="NCBI Taxonomy" id="1927129"/>
    <lineage>
        <taxon>Archaea</taxon>
        <taxon>Methanobacteriati</taxon>
        <taxon>Methanobacteriota</taxon>
        <taxon>Methanonatronarchaeia</taxon>
        <taxon>Methanonatronarchaeales</taxon>
        <taxon>Methanonatronarchaeaceae</taxon>
        <taxon>Methanonatronarchaeum</taxon>
    </lineage>
</organism>
<comment type="cofactor">
    <cofactor evidence="14">
        <name>Mg(2+)</name>
        <dbReference type="ChEBI" id="CHEBI:18420"/>
    </cofactor>
</comment>
<gene>
    <name evidence="14" type="primary">mvk</name>
    <name evidence="17" type="ORF">AMET1_0625</name>
</gene>
<comment type="catalytic activity">
    <reaction evidence="14">
        <text>(R)-mevalonate + ATP = (R)-5-phosphomevalonate + ADP + H(+)</text>
        <dbReference type="Rhea" id="RHEA:17065"/>
        <dbReference type="ChEBI" id="CHEBI:15378"/>
        <dbReference type="ChEBI" id="CHEBI:30616"/>
        <dbReference type="ChEBI" id="CHEBI:36464"/>
        <dbReference type="ChEBI" id="CHEBI:58146"/>
        <dbReference type="ChEBI" id="CHEBI:456216"/>
        <dbReference type="EC" id="2.7.1.36"/>
    </reaction>
</comment>
<dbReference type="RefSeq" id="WP_086637029.1">
    <property type="nucleotide sequence ID" value="NZ_MRZU01000003.1"/>
</dbReference>
<evidence type="ECO:0000256" key="5">
    <source>
        <dbReference type="ARBA" id="ARBA00022516"/>
    </source>
</evidence>
<evidence type="ECO:0000256" key="7">
    <source>
        <dbReference type="ARBA" id="ARBA00022741"/>
    </source>
</evidence>
<dbReference type="UniPathway" id="UPA00057">
    <property type="reaction ID" value="UER00098"/>
</dbReference>
<dbReference type="InterPro" id="IPR014721">
    <property type="entry name" value="Ribsml_uS5_D2-typ_fold_subgr"/>
</dbReference>
<evidence type="ECO:0000256" key="1">
    <source>
        <dbReference type="ARBA" id="ARBA00004496"/>
    </source>
</evidence>
<evidence type="ECO:0000256" key="9">
    <source>
        <dbReference type="ARBA" id="ARBA00022840"/>
    </source>
</evidence>
<keyword evidence="8 14" id="KW-0418">Kinase</keyword>
<keyword evidence="5 14" id="KW-0444">Lipid biosynthesis</keyword>
<dbReference type="EC" id="2.7.1.36" evidence="3 14"/>
<feature type="active site" description="Proton acceptor" evidence="14">
    <location>
        <position position="163"/>
    </location>
</feature>
<comment type="similarity">
    <text evidence="2 14">Belongs to the GHMP kinase family. Mevalonate kinase subfamily.</text>
</comment>
<evidence type="ECO:0000256" key="12">
    <source>
        <dbReference type="ARBA" id="ARBA00023229"/>
    </source>
</evidence>
<keyword evidence="4 14" id="KW-0963">Cytoplasm</keyword>
<dbReference type="InterPro" id="IPR006203">
    <property type="entry name" value="GHMP_knse_ATP-bd_CS"/>
</dbReference>
<dbReference type="Gene3D" id="3.30.70.890">
    <property type="entry name" value="GHMP kinase, C-terminal domain"/>
    <property type="match status" value="1"/>
</dbReference>
<evidence type="ECO:0000256" key="10">
    <source>
        <dbReference type="ARBA" id="ARBA00022842"/>
    </source>
</evidence>
<dbReference type="PANTHER" id="PTHR43290">
    <property type="entry name" value="MEVALONATE KINASE"/>
    <property type="match status" value="1"/>
</dbReference>
<keyword evidence="9 14" id="KW-0067">ATP-binding</keyword>
<dbReference type="PANTHER" id="PTHR43290:SF2">
    <property type="entry name" value="MEVALONATE KINASE"/>
    <property type="match status" value="1"/>
</dbReference>
<dbReference type="InterPro" id="IPR036554">
    <property type="entry name" value="GHMP_kinase_C_sf"/>
</dbReference>
<evidence type="ECO:0000256" key="6">
    <source>
        <dbReference type="ARBA" id="ARBA00022679"/>
    </source>
</evidence>